<dbReference type="GO" id="GO:0006508">
    <property type="term" value="P:proteolysis"/>
    <property type="evidence" value="ECO:0007669"/>
    <property type="project" value="UniProtKB-KW"/>
</dbReference>
<keyword evidence="9" id="KW-0573">Peptidoglycan synthesis</keyword>
<evidence type="ECO:0000259" key="17">
    <source>
        <dbReference type="Pfam" id="PF00905"/>
    </source>
</evidence>
<dbReference type="PANTHER" id="PTHR32282">
    <property type="entry name" value="BINDING PROTEIN TRANSPEPTIDASE, PUTATIVE-RELATED"/>
    <property type="match status" value="1"/>
</dbReference>
<keyword evidence="6 16" id="KW-0812">Transmembrane</keyword>
<evidence type="ECO:0000256" key="4">
    <source>
        <dbReference type="ARBA" id="ARBA00022676"/>
    </source>
</evidence>
<dbReference type="InterPro" id="IPR036950">
    <property type="entry name" value="PBP_transglycosylase"/>
</dbReference>
<evidence type="ECO:0000256" key="10">
    <source>
        <dbReference type="ARBA" id="ARBA00022989"/>
    </source>
</evidence>
<keyword evidence="11 16" id="KW-0472">Membrane</keyword>
<feature type="transmembrane region" description="Helical" evidence="16">
    <location>
        <begin position="21"/>
        <end position="41"/>
    </location>
</feature>
<keyword evidence="5" id="KW-0808">Transferase</keyword>
<dbReference type="InterPro" id="IPR023346">
    <property type="entry name" value="Lysozyme-like_dom_sf"/>
</dbReference>
<dbReference type="InterPro" id="IPR001264">
    <property type="entry name" value="Glyco_trans_51"/>
</dbReference>
<dbReference type="GO" id="GO:0009252">
    <property type="term" value="P:peptidoglycan biosynthetic process"/>
    <property type="evidence" value="ECO:0007669"/>
    <property type="project" value="UniProtKB-KW"/>
</dbReference>
<dbReference type="SUPFAM" id="SSF53955">
    <property type="entry name" value="Lysozyme-like"/>
    <property type="match status" value="1"/>
</dbReference>
<dbReference type="AlphaFoldDB" id="A0A6I2GE19"/>
<comment type="catalytic activity">
    <reaction evidence="14">
        <text>Preferential cleavage: (Ac)2-L-Lys-D-Ala-|-D-Ala. Also transpeptidation of peptidyl-alanyl moieties that are N-acyl substituents of D-alanine.</text>
        <dbReference type="EC" id="3.4.16.4"/>
    </reaction>
</comment>
<keyword evidence="10 16" id="KW-1133">Transmembrane helix</keyword>
<keyword evidence="2" id="KW-0121">Carboxypeptidase</keyword>
<protein>
    <submittedName>
        <fullName evidence="19">PBP1A family penicillin-binding protein</fullName>
    </submittedName>
</protein>
<name>A0A6I2GE19_9LACT</name>
<sequence>MSRWKKIWQGFKNLWVYYRGWKWLIFLGMSLALMMSTYLVIIAKTTSVETLQDGLMNQTTVYDVYDEKAGTLWAQKGTYVTLDQMSPQMRETLVSTEDKRFYEHNGFDTIGIGRAFVSLLLKRDLSGGGGSTITQQLTKNAFLTLDQTFQRKFKELFLALEVEKHYTKDEILEMYLNNAYFGNGVWGVEDASMKYFGHSAVYLDWNESMVLTATLNGPSIFNPIDDYEVAFERRNAIAEYLASEGIISQEDSAYIQSSAIELYDAYIQTEQGHEYPSYFDAVINEAVSLTNIPESDLLSKGYQIYTNLEPSAQQMLNASYDNNSWIFGDDGTGTPLVQSASAVVDPDTGGVMAVYGGRGDYNYRGFNRATDMYRSPGSTIKPLAIYVSALEAGYNIHSAVPDVVQSYGSNNYTPENYDLYTDPSGEVELYYALAQSKNTSAVYLMNELGINRSVQKLKQFGINVPQADQTLTLALGALQTGVTPVQLASAYATFANEGVRIESYFIRRIEDSSGKVVYNNEKPARHMVMTKNVAADMTSMMLDSYSGYGTGYGAGPDWGQIAGKTGSTEVSEGNMETRDKWMVGYTSDFVIVTWVGLDEIGEESLDDLMPSGMGTLFNIQTTNLMSVSEQTPFDVTYASQMNETTNILQTTSWSDDWQEAFSENLDLAREKAGELWQSTKEVTGDLINKGSEWLETIDLPF</sequence>
<dbReference type="Proteomes" id="UP000430975">
    <property type="component" value="Unassembled WGS sequence"/>
</dbReference>
<dbReference type="GO" id="GO:0009002">
    <property type="term" value="F:serine-type D-Ala-D-Ala carboxypeptidase activity"/>
    <property type="evidence" value="ECO:0007669"/>
    <property type="project" value="UniProtKB-EC"/>
</dbReference>
<dbReference type="Pfam" id="PF00912">
    <property type="entry name" value="Transgly"/>
    <property type="match status" value="1"/>
</dbReference>
<evidence type="ECO:0000259" key="18">
    <source>
        <dbReference type="Pfam" id="PF00912"/>
    </source>
</evidence>
<evidence type="ECO:0000256" key="3">
    <source>
        <dbReference type="ARBA" id="ARBA00022670"/>
    </source>
</evidence>
<dbReference type="NCBIfam" id="TIGR02074">
    <property type="entry name" value="PBP_1a_fam"/>
    <property type="match status" value="1"/>
</dbReference>
<organism evidence="19 20">
    <name type="scientific">Fundicoccus ignavus</name>
    <dbReference type="NCBI Taxonomy" id="2664442"/>
    <lineage>
        <taxon>Bacteria</taxon>
        <taxon>Bacillati</taxon>
        <taxon>Bacillota</taxon>
        <taxon>Bacilli</taxon>
        <taxon>Lactobacillales</taxon>
        <taxon>Aerococcaceae</taxon>
        <taxon>Fundicoccus</taxon>
    </lineage>
</organism>
<evidence type="ECO:0000256" key="2">
    <source>
        <dbReference type="ARBA" id="ARBA00022645"/>
    </source>
</evidence>
<evidence type="ECO:0000256" key="13">
    <source>
        <dbReference type="ARBA" id="ARBA00023316"/>
    </source>
</evidence>
<keyword evidence="8" id="KW-0133">Cell shape</keyword>
<evidence type="ECO:0000256" key="12">
    <source>
        <dbReference type="ARBA" id="ARBA00023268"/>
    </source>
</evidence>
<dbReference type="GO" id="GO:0030288">
    <property type="term" value="C:outer membrane-bounded periplasmic space"/>
    <property type="evidence" value="ECO:0007669"/>
    <property type="project" value="TreeGrafter"/>
</dbReference>
<keyword evidence="12" id="KW-0511">Multifunctional enzyme</keyword>
<evidence type="ECO:0000313" key="20">
    <source>
        <dbReference type="Proteomes" id="UP000430975"/>
    </source>
</evidence>
<dbReference type="GO" id="GO:0071555">
    <property type="term" value="P:cell wall organization"/>
    <property type="evidence" value="ECO:0007669"/>
    <property type="project" value="UniProtKB-KW"/>
</dbReference>
<dbReference type="PANTHER" id="PTHR32282:SF32">
    <property type="entry name" value="PENICILLIN-BINDING PROTEIN 2A"/>
    <property type="match status" value="1"/>
</dbReference>
<evidence type="ECO:0000256" key="11">
    <source>
        <dbReference type="ARBA" id="ARBA00023136"/>
    </source>
</evidence>
<comment type="catalytic activity">
    <reaction evidence="15">
        <text>[GlcNAc-(1-&gt;4)-Mur2Ac(oyl-L-Ala-gamma-D-Glu-L-Lys-D-Ala-D-Ala)](n)-di-trans,octa-cis-undecaprenyl diphosphate + beta-D-GlcNAc-(1-&gt;4)-Mur2Ac(oyl-L-Ala-gamma-D-Glu-L-Lys-D-Ala-D-Ala)-di-trans,octa-cis-undecaprenyl diphosphate = [GlcNAc-(1-&gt;4)-Mur2Ac(oyl-L-Ala-gamma-D-Glu-L-Lys-D-Ala-D-Ala)](n+1)-di-trans,octa-cis-undecaprenyl diphosphate + di-trans,octa-cis-undecaprenyl diphosphate + H(+)</text>
        <dbReference type="Rhea" id="RHEA:23708"/>
        <dbReference type="Rhea" id="RHEA-COMP:9602"/>
        <dbReference type="Rhea" id="RHEA-COMP:9603"/>
        <dbReference type="ChEBI" id="CHEBI:15378"/>
        <dbReference type="ChEBI" id="CHEBI:58405"/>
        <dbReference type="ChEBI" id="CHEBI:60033"/>
        <dbReference type="ChEBI" id="CHEBI:78435"/>
        <dbReference type="EC" id="2.4.99.28"/>
    </reaction>
</comment>
<dbReference type="GO" id="GO:0008955">
    <property type="term" value="F:peptidoglycan glycosyltransferase activity"/>
    <property type="evidence" value="ECO:0007669"/>
    <property type="project" value="UniProtKB-EC"/>
</dbReference>
<dbReference type="Gene3D" id="1.10.3810.10">
    <property type="entry name" value="Biosynthetic peptidoglycan transglycosylase-like"/>
    <property type="match status" value="1"/>
</dbReference>
<keyword evidence="7" id="KW-0378">Hydrolase</keyword>
<dbReference type="Gene3D" id="3.40.710.10">
    <property type="entry name" value="DD-peptidase/beta-lactamase superfamily"/>
    <property type="match status" value="1"/>
</dbReference>
<evidence type="ECO:0000256" key="8">
    <source>
        <dbReference type="ARBA" id="ARBA00022960"/>
    </source>
</evidence>
<reference evidence="19 20" key="1">
    <citation type="submission" date="2019-11" db="EMBL/GenBank/DDBJ databases">
        <title>Characterisation of Fundicoccus ignavus gen. nov. sp. nov., a novel genus of the family Aerococcaceae isolated from bulk tank milk.</title>
        <authorList>
            <person name="Siebert A."/>
            <person name="Huptas C."/>
            <person name="Wenning M."/>
            <person name="Scherer S."/>
            <person name="Doll E.V."/>
        </authorList>
    </citation>
    <scope>NUCLEOTIDE SEQUENCE [LARGE SCALE GENOMIC DNA]</scope>
    <source>
        <strain evidence="19 20">WS4759</strain>
    </source>
</reference>
<accession>A0A6I2GE19</accession>
<gene>
    <name evidence="19" type="ORF">GIY09_06495</name>
</gene>
<feature type="domain" description="Penicillin-binding protein transpeptidase" evidence="17">
    <location>
        <begin position="343"/>
        <end position="587"/>
    </location>
</feature>
<dbReference type="InterPro" id="IPR050396">
    <property type="entry name" value="Glycosyltr_51/Transpeptidase"/>
</dbReference>
<dbReference type="InterPro" id="IPR012338">
    <property type="entry name" value="Beta-lactam/transpept-like"/>
</dbReference>
<dbReference type="InterPro" id="IPR001460">
    <property type="entry name" value="PCN-bd_Tpept"/>
</dbReference>
<proteinExistence type="predicted"/>
<evidence type="ECO:0000256" key="9">
    <source>
        <dbReference type="ARBA" id="ARBA00022984"/>
    </source>
</evidence>
<evidence type="ECO:0000256" key="6">
    <source>
        <dbReference type="ARBA" id="ARBA00022692"/>
    </source>
</evidence>
<dbReference type="EMBL" id="WJQS01000004">
    <property type="protein sequence ID" value="MRI85526.1"/>
    <property type="molecule type" value="Genomic_DNA"/>
</dbReference>
<dbReference type="Gene3D" id="6.20.370.110">
    <property type="match status" value="1"/>
</dbReference>
<keyword evidence="4" id="KW-0328">Glycosyltransferase</keyword>
<keyword evidence="1" id="KW-1003">Cell membrane</keyword>
<evidence type="ECO:0000256" key="5">
    <source>
        <dbReference type="ARBA" id="ARBA00022679"/>
    </source>
</evidence>
<keyword evidence="3" id="KW-0645">Protease</keyword>
<evidence type="ECO:0000256" key="15">
    <source>
        <dbReference type="ARBA" id="ARBA00049902"/>
    </source>
</evidence>
<evidence type="ECO:0000313" key="19">
    <source>
        <dbReference type="EMBL" id="MRI85526.1"/>
    </source>
</evidence>
<keyword evidence="13" id="KW-0961">Cell wall biogenesis/degradation</keyword>
<dbReference type="GO" id="GO:0008658">
    <property type="term" value="F:penicillin binding"/>
    <property type="evidence" value="ECO:0007669"/>
    <property type="project" value="InterPro"/>
</dbReference>
<dbReference type="GO" id="GO:0008360">
    <property type="term" value="P:regulation of cell shape"/>
    <property type="evidence" value="ECO:0007669"/>
    <property type="project" value="UniProtKB-KW"/>
</dbReference>
<evidence type="ECO:0000256" key="1">
    <source>
        <dbReference type="ARBA" id="ARBA00022475"/>
    </source>
</evidence>
<dbReference type="SUPFAM" id="SSF56601">
    <property type="entry name" value="beta-lactamase/transpeptidase-like"/>
    <property type="match status" value="1"/>
</dbReference>
<evidence type="ECO:0000256" key="14">
    <source>
        <dbReference type="ARBA" id="ARBA00034000"/>
    </source>
</evidence>
<comment type="caution">
    <text evidence="19">The sequence shown here is derived from an EMBL/GenBank/DDBJ whole genome shotgun (WGS) entry which is preliminary data.</text>
</comment>
<evidence type="ECO:0000256" key="7">
    <source>
        <dbReference type="ARBA" id="ARBA00022801"/>
    </source>
</evidence>
<feature type="domain" description="Glycosyl transferase family 51" evidence="18">
    <location>
        <begin position="74"/>
        <end position="239"/>
    </location>
</feature>
<evidence type="ECO:0000256" key="16">
    <source>
        <dbReference type="SAM" id="Phobius"/>
    </source>
</evidence>
<dbReference type="Pfam" id="PF00905">
    <property type="entry name" value="Transpeptidase"/>
    <property type="match status" value="1"/>
</dbReference>
<keyword evidence="20" id="KW-1185">Reference proteome</keyword>